<evidence type="ECO:0000313" key="3">
    <source>
        <dbReference type="Proteomes" id="UP001157418"/>
    </source>
</evidence>
<gene>
    <name evidence="2" type="ORF">LVIROSA_LOCUS34836</name>
</gene>
<feature type="transmembrane region" description="Helical" evidence="1">
    <location>
        <begin position="66"/>
        <end position="85"/>
    </location>
</feature>
<dbReference type="Proteomes" id="UP001157418">
    <property type="component" value="Unassembled WGS sequence"/>
</dbReference>
<keyword evidence="1" id="KW-0812">Transmembrane</keyword>
<keyword evidence="3" id="KW-1185">Reference proteome</keyword>
<dbReference type="EMBL" id="CAKMRJ010005634">
    <property type="protein sequence ID" value="CAH1449348.1"/>
    <property type="molecule type" value="Genomic_DNA"/>
</dbReference>
<dbReference type="AlphaFoldDB" id="A0AAU9PG55"/>
<sequence>MALISVFLQTMYLVLVERSGAEDGLSSIEIMFYNSLLSLPFLAFLIIVTGEFPISISLLYAKSASLYFWVMFVLSLVMAIILNYTKFFMYNCQLCPYYNHCGGPQGRQIHNSWVLLTRRSSSTLSECEWIGDLHSRWFVVFACLRANGNCITYTLWKNNGIWTRAKPLNVDTAKKAYTGFTIL</sequence>
<organism evidence="2 3">
    <name type="scientific">Lactuca virosa</name>
    <dbReference type="NCBI Taxonomy" id="75947"/>
    <lineage>
        <taxon>Eukaryota</taxon>
        <taxon>Viridiplantae</taxon>
        <taxon>Streptophyta</taxon>
        <taxon>Embryophyta</taxon>
        <taxon>Tracheophyta</taxon>
        <taxon>Spermatophyta</taxon>
        <taxon>Magnoliopsida</taxon>
        <taxon>eudicotyledons</taxon>
        <taxon>Gunneridae</taxon>
        <taxon>Pentapetalae</taxon>
        <taxon>asterids</taxon>
        <taxon>campanulids</taxon>
        <taxon>Asterales</taxon>
        <taxon>Asteraceae</taxon>
        <taxon>Cichorioideae</taxon>
        <taxon>Cichorieae</taxon>
        <taxon>Lactucinae</taxon>
        <taxon>Lactuca</taxon>
    </lineage>
</organism>
<feature type="transmembrane region" description="Helical" evidence="1">
    <location>
        <begin position="31"/>
        <end position="54"/>
    </location>
</feature>
<proteinExistence type="predicted"/>
<comment type="caution">
    <text evidence="2">The sequence shown here is derived from an EMBL/GenBank/DDBJ whole genome shotgun (WGS) entry which is preliminary data.</text>
</comment>
<name>A0AAU9PG55_9ASTR</name>
<keyword evidence="1" id="KW-0472">Membrane</keyword>
<reference evidence="2 3" key="1">
    <citation type="submission" date="2022-01" db="EMBL/GenBank/DDBJ databases">
        <authorList>
            <person name="Xiong W."/>
            <person name="Schranz E."/>
        </authorList>
    </citation>
    <scope>NUCLEOTIDE SEQUENCE [LARGE SCALE GENOMIC DNA]</scope>
</reference>
<accession>A0AAU9PG55</accession>
<keyword evidence="1" id="KW-1133">Transmembrane helix</keyword>
<evidence type="ECO:0000256" key="1">
    <source>
        <dbReference type="SAM" id="Phobius"/>
    </source>
</evidence>
<protein>
    <submittedName>
        <fullName evidence="2">Uncharacterized protein</fullName>
    </submittedName>
</protein>
<evidence type="ECO:0000313" key="2">
    <source>
        <dbReference type="EMBL" id="CAH1449348.1"/>
    </source>
</evidence>